<evidence type="ECO:0000256" key="1">
    <source>
        <dbReference type="SAM" id="MobiDB-lite"/>
    </source>
</evidence>
<keyword evidence="3" id="KW-1185">Reference proteome</keyword>
<evidence type="ECO:0000313" key="2">
    <source>
        <dbReference type="EMBL" id="PTB42281.1"/>
    </source>
</evidence>
<dbReference type="AlphaFoldDB" id="A0A2T3ZBU9"/>
<reference evidence="2 3" key="1">
    <citation type="submission" date="2016-07" db="EMBL/GenBank/DDBJ databases">
        <title>Multiple horizontal gene transfer events from other fungi enriched the ability of initially mycotrophic Trichoderma (Ascomycota) to feed on dead plant biomass.</title>
        <authorList>
            <consortium name="DOE Joint Genome Institute"/>
            <person name="Aerts A."/>
            <person name="Atanasova L."/>
            <person name="Chenthamara K."/>
            <person name="Zhang J."/>
            <person name="Grujic M."/>
            <person name="Henrissat B."/>
            <person name="Kuo A."/>
            <person name="Salamov A."/>
            <person name="Lipzen A."/>
            <person name="Labutti K."/>
            <person name="Barry K."/>
            <person name="Miao Y."/>
            <person name="Rahimi M.J."/>
            <person name="Shen Q."/>
            <person name="Grigoriev I.V."/>
            <person name="Kubicek C.P."/>
            <person name="Druzhinina I.S."/>
        </authorList>
    </citation>
    <scope>NUCLEOTIDE SEQUENCE [LARGE SCALE GENOMIC DNA]</scope>
    <source>
        <strain evidence="2 3">CBS 433.97</strain>
    </source>
</reference>
<dbReference type="EMBL" id="KZ679260">
    <property type="protein sequence ID" value="PTB42281.1"/>
    <property type="molecule type" value="Genomic_DNA"/>
</dbReference>
<name>A0A2T3ZBU9_TRIA4</name>
<gene>
    <name evidence="2" type="ORF">M441DRAFT_57062</name>
</gene>
<sequence>MPIPQNPTITLNQQSLRTRNINHIDNHNDNDNINTTRPFGSRQGPKQIRAQLPVTIQRHGNFKNSSLAALSSSWQPTRHHHSETTRPAMRCSALSIIPPQPRHDVFTITRPRAFFLYPCICPHKSLTNYPIVDPYSHINEAFIPRTWDGHMHPI</sequence>
<protein>
    <submittedName>
        <fullName evidence="2">Uncharacterized protein</fullName>
    </submittedName>
</protein>
<accession>A0A2T3ZBU9</accession>
<evidence type="ECO:0000313" key="3">
    <source>
        <dbReference type="Proteomes" id="UP000240493"/>
    </source>
</evidence>
<feature type="region of interest" description="Disordered" evidence="1">
    <location>
        <begin position="24"/>
        <end position="45"/>
    </location>
</feature>
<proteinExistence type="predicted"/>
<dbReference type="Proteomes" id="UP000240493">
    <property type="component" value="Unassembled WGS sequence"/>
</dbReference>
<organism evidence="2 3">
    <name type="scientific">Trichoderma asperellum (strain ATCC 204424 / CBS 433.97 / NBRC 101777)</name>
    <dbReference type="NCBI Taxonomy" id="1042311"/>
    <lineage>
        <taxon>Eukaryota</taxon>
        <taxon>Fungi</taxon>
        <taxon>Dikarya</taxon>
        <taxon>Ascomycota</taxon>
        <taxon>Pezizomycotina</taxon>
        <taxon>Sordariomycetes</taxon>
        <taxon>Hypocreomycetidae</taxon>
        <taxon>Hypocreales</taxon>
        <taxon>Hypocreaceae</taxon>
        <taxon>Trichoderma</taxon>
    </lineage>
</organism>